<keyword evidence="2" id="KW-1003">Cell membrane</keyword>
<comment type="subcellular location">
    <subcellularLocation>
        <location evidence="1">Cell membrane</location>
        <topology evidence="1">Multi-pass membrane protein</topology>
    </subcellularLocation>
</comment>
<dbReference type="GO" id="GO:0005886">
    <property type="term" value="C:plasma membrane"/>
    <property type="evidence" value="ECO:0007669"/>
    <property type="project" value="UniProtKB-SubCell"/>
</dbReference>
<feature type="transmembrane region" description="Helical" evidence="6">
    <location>
        <begin position="6"/>
        <end position="28"/>
    </location>
</feature>
<keyword evidence="4 6" id="KW-1133">Transmembrane helix</keyword>
<evidence type="ECO:0000313" key="7">
    <source>
        <dbReference type="EMBL" id="GLQ72932.1"/>
    </source>
</evidence>
<dbReference type="GO" id="GO:0015171">
    <property type="term" value="F:amino acid transmembrane transporter activity"/>
    <property type="evidence" value="ECO:0007669"/>
    <property type="project" value="TreeGrafter"/>
</dbReference>
<keyword evidence="3 6" id="KW-0812">Transmembrane</keyword>
<evidence type="ECO:0000256" key="4">
    <source>
        <dbReference type="ARBA" id="ARBA00022989"/>
    </source>
</evidence>
<sequence>MTNIDFVGYLAVCVVAAGTPGPGTLAVINQSLTNGVKRTVPLIIGIGLGLACASVVAIVSLLYSYSIAPWTYQLIGLCGTCYLGYLGLKLIVSANNTVDVTSEEEGVTLDSNLALQGFYISLLNPKTILFFLAIYPVYLNSASTFSANFINLTVSLVTVTASIHIVYSILCAKIAKIININNGLIMRVTGVIFIAFALMLFYETIRTFATHGQ</sequence>
<dbReference type="EMBL" id="BSNX01000022">
    <property type="protein sequence ID" value="GLQ72932.1"/>
    <property type="molecule type" value="Genomic_DNA"/>
</dbReference>
<keyword evidence="5 6" id="KW-0472">Membrane</keyword>
<evidence type="ECO:0000256" key="3">
    <source>
        <dbReference type="ARBA" id="ARBA00022692"/>
    </source>
</evidence>
<name>A0AAV5NSF1_9VIBR</name>
<dbReference type="RefSeq" id="WP_126610248.1">
    <property type="nucleotide sequence ID" value="NZ_AP025145.1"/>
</dbReference>
<evidence type="ECO:0000256" key="6">
    <source>
        <dbReference type="SAM" id="Phobius"/>
    </source>
</evidence>
<dbReference type="PANTHER" id="PTHR30086:SF16">
    <property type="entry name" value="AMINO ACID EFFLUX PERMEASE RHTB FAMILY"/>
    <property type="match status" value="1"/>
</dbReference>
<evidence type="ECO:0000256" key="2">
    <source>
        <dbReference type="ARBA" id="ARBA00022475"/>
    </source>
</evidence>
<dbReference type="PANTHER" id="PTHR30086">
    <property type="entry name" value="ARGININE EXPORTER PROTEIN ARGO"/>
    <property type="match status" value="1"/>
</dbReference>
<feature type="transmembrane region" description="Helical" evidence="6">
    <location>
        <begin position="184"/>
        <end position="202"/>
    </location>
</feature>
<gene>
    <name evidence="7" type="primary">rhtB_1</name>
    <name evidence="7" type="ORF">GCM10007932_22920</name>
</gene>
<keyword evidence="8" id="KW-1185">Reference proteome</keyword>
<feature type="transmembrane region" description="Helical" evidence="6">
    <location>
        <begin position="40"/>
        <end position="64"/>
    </location>
</feature>
<dbReference type="Pfam" id="PF01810">
    <property type="entry name" value="LysE"/>
    <property type="match status" value="1"/>
</dbReference>
<dbReference type="AlphaFoldDB" id="A0AAV5NSF1"/>
<proteinExistence type="predicted"/>
<comment type="caution">
    <text evidence="7">The sequence shown here is derived from an EMBL/GenBank/DDBJ whole genome shotgun (WGS) entry which is preliminary data.</text>
</comment>
<dbReference type="Proteomes" id="UP001156690">
    <property type="component" value="Unassembled WGS sequence"/>
</dbReference>
<reference evidence="8" key="1">
    <citation type="journal article" date="2019" name="Int. J. Syst. Evol. Microbiol.">
        <title>The Global Catalogue of Microorganisms (GCM) 10K type strain sequencing project: providing services to taxonomists for standard genome sequencing and annotation.</title>
        <authorList>
            <consortium name="The Broad Institute Genomics Platform"/>
            <consortium name="The Broad Institute Genome Sequencing Center for Infectious Disease"/>
            <person name="Wu L."/>
            <person name="Ma J."/>
        </authorList>
    </citation>
    <scope>NUCLEOTIDE SEQUENCE [LARGE SCALE GENOMIC DNA]</scope>
    <source>
        <strain evidence="8">NBRC 15640</strain>
    </source>
</reference>
<dbReference type="InterPro" id="IPR001123">
    <property type="entry name" value="LeuE-type"/>
</dbReference>
<evidence type="ECO:0000313" key="8">
    <source>
        <dbReference type="Proteomes" id="UP001156690"/>
    </source>
</evidence>
<organism evidence="7 8">
    <name type="scientific">Vibrio penaeicida</name>
    <dbReference type="NCBI Taxonomy" id="104609"/>
    <lineage>
        <taxon>Bacteria</taxon>
        <taxon>Pseudomonadati</taxon>
        <taxon>Pseudomonadota</taxon>
        <taxon>Gammaproteobacteria</taxon>
        <taxon>Vibrionales</taxon>
        <taxon>Vibrionaceae</taxon>
        <taxon>Vibrio</taxon>
    </lineage>
</organism>
<evidence type="ECO:0000256" key="1">
    <source>
        <dbReference type="ARBA" id="ARBA00004651"/>
    </source>
</evidence>
<feature type="transmembrane region" description="Helical" evidence="6">
    <location>
        <begin position="149"/>
        <end position="172"/>
    </location>
</feature>
<protein>
    <submittedName>
        <fullName evidence="7">Amino acid transporter LysE</fullName>
    </submittedName>
</protein>
<feature type="transmembrane region" description="Helical" evidence="6">
    <location>
        <begin position="70"/>
        <end position="92"/>
    </location>
</feature>
<accession>A0AAV5NSF1</accession>
<evidence type="ECO:0000256" key="5">
    <source>
        <dbReference type="ARBA" id="ARBA00023136"/>
    </source>
</evidence>
<feature type="transmembrane region" description="Helical" evidence="6">
    <location>
        <begin position="113"/>
        <end position="137"/>
    </location>
</feature>